<name>A0ABR9XIH3_9SPHI</name>
<evidence type="ECO:0000256" key="6">
    <source>
        <dbReference type="ARBA" id="ARBA00023136"/>
    </source>
</evidence>
<dbReference type="SUPFAM" id="SSF49464">
    <property type="entry name" value="Carboxypeptidase regulatory domain-like"/>
    <property type="match status" value="1"/>
</dbReference>
<dbReference type="RefSeq" id="WP_194106527.1">
    <property type="nucleotide sequence ID" value="NZ_JADFFM010000001.1"/>
</dbReference>
<keyword evidence="5 9" id="KW-0798">TonB box</keyword>
<feature type="domain" description="TonB-dependent receptor-like beta-barrel" evidence="11">
    <location>
        <begin position="440"/>
        <end position="990"/>
    </location>
</feature>
<evidence type="ECO:0000259" key="12">
    <source>
        <dbReference type="Pfam" id="PF07715"/>
    </source>
</evidence>
<dbReference type="InterPro" id="IPR023997">
    <property type="entry name" value="TonB-dep_OMP_SusC/RagA_CS"/>
</dbReference>
<dbReference type="Gene3D" id="2.60.40.1120">
    <property type="entry name" value="Carboxypeptidase-like, regulatory domain"/>
    <property type="match status" value="1"/>
</dbReference>
<proteinExistence type="inferred from homology"/>
<feature type="signal peptide" evidence="10">
    <location>
        <begin position="1"/>
        <end position="30"/>
    </location>
</feature>
<dbReference type="InterPro" id="IPR012910">
    <property type="entry name" value="Plug_dom"/>
</dbReference>
<dbReference type="InterPro" id="IPR037066">
    <property type="entry name" value="Plug_dom_sf"/>
</dbReference>
<dbReference type="InterPro" id="IPR023996">
    <property type="entry name" value="TonB-dep_OMP_SusC/RagA"/>
</dbReference>
<dbReference type="Pfam" id="PF00593">
    <property type="entry name" value="TonB_dep_Rec_b-barrel"/>
    <property type="match status" value="1"/>
</dbReference>
<evidence type="ECO:0000256" key="7">
    <source>
        <dbReference type="ARBA" id="ARBA00023237"/>
    </source>
</evidence>
<evidence type="ECO:0000313" key="13">
    <source>
        <dbReference type="EMBL" id="MBE9667178.1"/>
    </source>
</evidence>
<dbReference type="Pfam" id="PF13715">
    <property type="entry name" value="CarbopepD_reg_2"/>
    <property type="match status" value="1"/>
</dbReference>
<keyword evidence="2 8" id="KW-0813">Transport</keyword>
<comment type="subcellular location">
    <subcellularLocation>
        <location evidence="1 8">Cell outer membrane</location>
        <topology evidence="1 8">Multi-pass membrane protein</topology>
    </subcellularLocation>
</comment>
<evidence type="ECO:0000256" key="4">
    <source>
        <dbReference type="ARBA" id="ARBA00022692"/>
    </source>
</evidence>
<sequence length="1039" mass="113077">MKRKFYQKFTCNRLWAICLLLCLLLNVAFAQQSGSVIKGKVTDDKDEGIPGVSILVKGTSIGAATDVNGNYSIKASTGAVLVFKSVGYATREITIENQTTINVKLKPLVTGLEEVTVSYGKQRAREITGSASQINAEGLSDMPVVQFTQQLQGKVPGVDIALSSGQPGRGIAVRIRGAASFATGYQPLYVIDGLPVTGSVNNINPDEIESFTVLKDASATSLYGSRAANGVVLITTKHAKAGESKIEFSSNVGIQKIDRGTVPKIMNGQQWALFMQEHYDDAVKYEGLNPAGTGYPDVYKGDVSRYGEGTNWFNLTTQSAPIQSYTLNVQSAREKSSSTVILGYQAQDGVVINTGTKLLSLRVNQELSIANNKVKIGFNIAPSYRLDHNNRLTSDGVGGFYERVFESSPILPAYNADGTYAIGAYSPGMVAYINPVAQLKESRDDYITTRILGNGYLNYQFLPGLSLKTNIGIDKGAETRNNFTPQVANNSVPTLPNLSTGISSSVDNYSYTAEANLNYEKTFFTDHHIEALVGYSAQKFDSKSNSISGTGYPTDDIGYLTAASSITAGSSSASQYSLLSAIGRLNYNYKGKYLLQGSVRRDGSSRFGENQKYGYFPAVSAGWIISDESFMAKFKKIDFLKIRASYGITGNNDFGNYTAITQLGKANYYLNGAVVPGEAINVLGNSDLQWERNKQFDLGFELGLFNNRVSFNYDYYHKLSDNLILGRPLPRSSGFTTIQYNVGQLEFWGHEFTVNTINTKGVLKWNTNLNIAIQRNLVKSLISPGYLRRNNTVTSDYYRNQEGHHLGEFYGFVFLGLYKDAADLANSAKYQVTAAAPNGSSDIGTIKMKDLNGDGVIDDVNDRTFIGDPTPSFTFGLTNTFAYKNWDMSISMSGQVGGKILAASKWAYLTNMDGSRVPLAAALDHWRSEADPGSGIYPRTKTGTTAIGRSVNSQWIEDGSYLTAKNISVGYNFKLKNNWALKNLRVYASVQQAFIITGYSGSNPEIGLSGLDATAGIGIDENAYPVPRTFSVGLTTTFK</sequence>
<organism evidence="13 14">
    <name type="scientific">Mucilaginibacter boryungensis</name>
    <dbReference type="NCBI Taxonomy" id="768480"/>
    <lineage>
        <taxon>Bacteria</taxon>
        <taxon>Pseudomonadati</taxon>
        <taxon>Bacteroidota</taxon>
        <taxon>Sphingobacteriia</taxon>
        <taxon>Sphingobacteriales</taxon>
        <taxon>Sphingobacteriaceae</taxon>
        <taxon>Mucilaginibacter</taxon>
    </lineage>
</organism>
<protein>
    <submittedName>
        <fullName evidence="13">TonB-dependent receptor</fullName>
    </submittedName>
</protein>
<feature type="domain" description="TonB-dependent receptor plug" evidence="12">
    <location>
        <begin position="124"/>
        <end position="231"/>
    </location>
</feature>
<keyword evidence="13" id="KW-0675">Receptor</keyword>
<dbReference type="Proteomes" id="UP000632774">
    <property type="component" value="Unassembled WGS sequence"/>
</dbReference>
<keyword evidence="3 8" id="KW-1134">Transmembrane beta strand</keyword>
<evidence type="ECO:0000256" key="5">
    <source>
        <dbReference type="ARBA" id="ARBA00023077"/>
    </source>
</evidence>
<reference evidence="13 14" key="1">
    <citation type="submission" date="2020-10" db="EMBL/GenBank/DDBJ databases">
        <title>Mucilaginibacter mali sp. nov., isolated from rhizosphere soil of apple orchard.</title>
        <authorList>
            <person name="Lee J.-S."/>
            <person name="Kim H.S."/>
            <person name="Kim J.-S."/>
        </authorList>
    </citation>
    <scope>NUCLEOTIDE SEQUENCE [LARGE SCALE GENOMIC DNA]</scope>
    <source>
        <strain evidence="13 14">KCTC 23157</strain>
    </source>
</reference>
<keyword evidence="14" id="KW-1185">Reference proteome</keyword>
<evidence type="ECO:0000256" key="3">
    <source>
        <dbReference type="ARBA" id="ARBA00022452"/>
    </source>
</evidence>
<dbReference type="InterPro" id="IPR036942">
    <property type="entry name" value="Beta-barrel_TonB_sf"/>
</dbReference>
<dbReference type="EMBL" id="JADFFM010000001">
    <property type="protein sequence ID" value="MBE9667178.1"/>
    <property type="molecule type" value="Genomic_DNA"/>
</dbReference>
<dbReference type="SUPFAM" id="SSF56935">
    <property type="entry name" value="Porins"/>
    <property type="match status" value="1"/>
</dbReference>
<accession>A0ABR9XIH3</accession>
<dbReference type="PROSITE" id="PS52016">
    <property type="entry name" value="TONB_DEPENDENT_REC_3"/>
    <property type="match status" value="1"/>
</dbReference>
<dbReference type="InterPro" id="IPR000531">
    <property type="entry name" value="Beta-barrel_TonB"/>
</dbReference>
<dbReference type="InterPro" id="IPR039426">
    <property type="entry name" value="TonB-dep_rcpt-like"/>
</dbReference>
<keyword evidence="4 8" id="KW-0812">Transmembrane</keyword>
<evidence type="ECO:0000259" key="11">
    <source>
        <dbReference type="Pfam" id="PF00593"/>
    </source>
</evidence>
<dbReference type="Gene3D" id="2.40.170.20">
    <property type="entry name" value="TonB-dependent receptor, beta-barrel domain"/>
    <property type="match status" value="1"/>
</dbReference>
<evidence type="ECO:0000256" key="9">
    <source>
        <dbReference type="RuleBase" id="RU003357"/>
    </source>
</evidence>
<evidence type="ECO:0000256" key="1">
    <source>
        <dbReference type="ARBA" id="ARBA00004571"/>
    </source>
</evidence>
<keyword evidence="10" id="KW-0732">Signal</keyword>
<dbReference type="InterPro" id="IPR008969">
    <property type="entry name" value="CarboxyPept-like_regulatory"/>
</dbReference>
<dbReference type="NCBIfam" id="TIGR04056">
    <property type="entry name" value="OMP_RagA_SusC"/>
    <property type="match status" value="1"/>
</dbReference>
<comment type="similarity">
    <text evidence="8 9">Belongs to the TonB-dependent receptor family.</text>
</comment>
<feature type="chain" id="PRO_5046384130" evidence="10">
    <location>
        <begin position="31"/>
        <end position="1039"/>
    </location>
</feature>
<comment type="caution">
    <text evidence="13">The sequence shown here is derived from an EMBL/GenBank/DDBJ whole genome shotgun (WGS) entry which is preliminary data.</text>
</comment>
<dbReference type="Gene3D" id="2.170.130.10">
    <property type="entry name" value="TonB-dependent receptor, plug domain"/>
    <property type="match status" value="1"/>
</dbReference>
<keyword evidence="6 8" id="KW-0472">Membrane</keyword>
<dbReference type="NCBIfam" id="TIGR04057">
    <property type="entry name" value="SusC_RagA_signa"/>
    <property type="match status" value="1"/>
</dbReference>
<gene>
    <name evidence="13" type="ORF">IRJ18_12470</name>
</gene>
<keyword evidence="7 8" id="KW-0998">Cell outer membrane</keyword>
<evidence type="ECO:0000256" key="8">
    <source>
        <dbReference type="PROSITE-ProRule" id="PRU01360"/>
    </source>
</evidence>
<dbReference type="Pfam" id="PF07715">
    <property type="entry name" value="Plug"/>
    <property type="match status" value="1"/>
</dbReference>
<evidence type="ECO:0000313" key="14">
    <source>
        <dbReference type="Proteomes" id="UP000632774"/>
    </source>
</evidence>
<evidence type="ECO:0000256" key="2">
    <source>
        <dbReference type="ARBA" id="ARBA00022448"/>
    </source>
</evidence>
<evidence type="ECO:0000256" key="10">
    <source>
        <dbReference type="SAM" id="SignalP"/>
    </source>
</evidence>